<organism evidence="7 8">
    <name type="scientific">Armillaria luteobubalina</name>
    <dbReference type="NCBI Taxonomy" id="153913"/>
    <lineage>
        <taxon>Eukaryota</taxon>
        <taxon>Fungi</taxon>
        <taxon>Dikarya</taxon>
        <taxon>Basidiomycota</taxon>
        <taxon>Agaricomycotina</taxon>
        <taxon>Agaricomycetes</taxon>
        <taxon>Agaricomycetidae</taxon>
        <taxon>Agaricales</taxon>
        <taxon>Marasmiineae</taxon>
        <taxon>Physalacriaceae</taxon>
        <taxon>Armillaria</taxon>
    </lineage>
</organism>
<keyword evidence="8" id="KW-1185">Reference proteome</keyword>
<dbReference type="EMBL" id="JAUEPU010000018">
    <property type="protein sequence ID" value="KAK0495247.1"/>
    <property type="molecule type" value="Genomic_DNA"/>
</dbReference>
<comment type="subcellular location">
    <subcellularLocation>
        <location evidence="1">Membrane</location>
        <topology evidence="1">Multi-pass membrane protein</topology>
    </subcellularLocation>
</comment>
<dbReference type="InterPro" id="IPR038213">
    <property type="entry name" value="IFI6/IFI27-like_sf"/>
</dbReference>
<sequence>MLPLLLLPLLWIIGVFSLLTLTIIHFLLGLIGFGAAGPVAGSLAALIQSSIGNVVAGSLFALLQSIAMGGSLWTIVSFFGKFVGSIIGWLVLSGKTYFTMLWYVVYVALVAP</sequence>
<dbReference type="PANTHER" id="PTHR16932">
    <property type="entry name" value="INTERFERON ALPHA-INDUCIBLE PROTEIN 27"/>
    <property type="match status" value="1"/>
</dbReference>
<evidence type="ECO:0000256" key="4">
    <source>
        <dbReference type="ARBA" id="ARBA00022989"/>
    </source>
</evidence>
<keyword evidence="5 6" id="KW-0472">Membrane</keyword>
<dbReference type="PANTHER" id="PTHR16932:SF18">
    <property type="entry name" value="INTERFERON, ALPHA-INDUCIBLE PROTEIN 27-LIKE 2"/>
    <property type="match status" value="1"/>
</dbReference>
<keyword evidence="4 6" id="KW-1133">Transmembrane helix</keyword>
<evidence type="ECO:0000256" key="1">
    <source>
        <dbReference type="ARBA" id="ARBA00004141"/>
    </source>
</evidence>
<accession>A0AA39Q2W9</accession>
<proteinExistence type="inferred from homology"/>
<reference evidence="7" key="1">
    <citation type="submission" date="2023-06" db="EMBL/GenBank/DDBJ databases">
        <authorList>
            <consortium name="Lawrence Berkeley National Laboratory"/>
            <person name="Ahrendt S."/>
            <person name="Sahu N."/>
            <person name="Indic B."/>
            <person name="Wong-Bajracharya J."/>
            <person name="Merenyi Z."/>
            <person name="Ke H.-M."/>
            <person name="Monk M."/>
            <person name="Kocsube S."/>
            <person name="Drula E."/>
            <person name="Lipzen A."/>
            <person name="Balint B."/>
            <person name="Henrissat B."/>
            <person name="Andreopoulos B."/>
            <person name="Martin F.M."/>
            <person name="Harder C.B."/>
            <person name="Rigling D."/>
            <person name="Ford K.L."/>
            <person name="Foster G.D."/>
            <person name="Pangilinan J."/>
            <person name="Papanicolaou A."/>
            <person name="Barry K."/>
            <person name="LaButti K."/>
            <person name="Viragh M."/>
            <person name="Koriabine M."/>
            <person name="Yan M."/>
            <person name="Riley R."/>
            <person name="Champramary S."/>
            <person name="Plett K.L."/>
            <person name="Tsai I.J."/>
            <person name="Slot J."/>
            <person name="Sipos G."/>
            <person name="Plett J."/>
            <person name="Nagy L.G."/>
            <person name="Grigoriev I.V."/>
        </authorList>
    </citation>
    <scope>NUCLEOTIDE SEQUENCE</scope>
    <source>
        <strain evidence="7">HWK02</strain>
    </source>
</reference>
<feature type="transmembrane region" description="Helical" evidence="6">
    <location>
        <begin position="86"/>
        <end position="111"/>
    </location>
</feature>
<dbReference type="AlphaFoldDB" id="A0AA39Q2W9"/>
<protein>
    <submittedName>
        <fullName evidence="7">Uncharacterized protein</fullName>
    </submittedName>
</protein>
<gene>
    <name evidence="7" type="ORF">EDD18DRAFT_1171421</name>
</gene>
<evidence type="ECO:0000256" key="3">
    <source>
        <dbReference type="ARBA" id="ARBA00022692"/>
    </source>
</evidence>
<evidence type="ECO:0000313" key="7">
    <source>
        <dbReference type="EMBL" id="KAK0495247.1"/>
    </source>
</evidence>
<dbReference type="Proteomes" id="UP001175228">
    <property type="component" value="Unassembled WGS sequence"/>
</dbReference>
<evidence type="ECO:0000256" key="6">
    <source>
        <dbReference type="SAM" id="Phobius"/>
    </source>
</evidence>
<dbReference type="Gene3D" id="6.10.110.10">
    <property type="match status" value="1"/>
</dbReference>
<feature type="transmembrane region" description="Helical" evidence="6">
    <location>
        <begin position="27"/>
        <end position="47"/>
    </location>
</feature>
<name>A0AA39Q2W9_9AGAR</name>
<comment type="similarity">
    <text evidence="2">Belongs to the IFI6/IFI27 family.</text>
</comment>
<evidence type="ECO:0000313" key="8">
    <source>
        <dbReference type="Proteomes" id="UP001175228"/>
    </source>
</evidence>
<feature type="transmembrane region" description="Helical" evidence="6">
    <location>
        <begin position="59"/>
        <end position="80"/>
    </location>
</feature>
<dbReference type="Pfam" id="PF06140">
    <property type="entry name" value="Ifi-6-16"/>
    <property type="match status" value="1"/>
</dbReference>
<keyword evidence="3 6" id="KW-0812">Transmembrane</keyword>
<comment type="caution">
    <text evidence="7">The sequence shown here is derived from an EMBL/GenBank/DDBJ whole genome shotgun (WGS) entry which is preliminary data.</text>
</comment>
<dbReference type="InterPro" id="IPR009311">
    <property type="entry name" value="IFI6/IFI27-like"/>
</dbReference>
<dbReference type="GO" id="GO:0016020">
    <property type="term" value="C:membrane"/>
    <property type="evidence" value="ECO:0007669"/>
    <property type="project" value="UniProtKB-SubCell"/>
</dbReference>
<evidence type="ECO:0000256" key="5">
    <source>
        <dbReference type="ARBA" id="ARBA00023136"/>
    </source>
</evidence>
<evidence type="ECO:0000256" key="2">
    <source>
        <dbReference type="ARBA" id="ARBA00007262"/>
    </source>
</evidence>